<keyword evidence="3" id="KW-1185">Reference proteome</keyword>
<dbReference type="InterPro" id="IPR023393">
    <property type="entry name" value="START-like_dom_sf"/>
</dbReference>
<dbReference type="PaxDb" id="35128-Thaps22758"/>
<organism evidence="2 3">
    <name type="scientific">Thalassiosira pseudonana</name>
    <name type="common">Marine diatom</name>
    <name type="synonym">Cyclotella nana</name>
    <dbReference type="NCBI Taxonomy" id="35128"/>
    <lineage>
        <taxon>Eukaryota</taxon>
        <taxon>Sar</taxon>
        <taxon>Stramenopiles</taxon>
        <taxon>Ochrophyta</taxon>
        <taxon>Bacillariophyta</taxon>
        <taxon>Coscinodiscophyceae</taxon>
        <taxon>Thalassiosirophycidae</taxon>
        <taxon>Thalassiosirales</taxon>
        <taxon>Thalassiosiraceae</taxon>
        <taxon>Thalassiosira</taxon>
    </lineage>
</organism>
<dbReference type="Gene3D" id="3.30.530.20">
    <property type="match status" value="1"/>
</dbReference>
<accession>B8C2Z8</accession>
<dbReference type="KEGG" id="tps:THAPSDRAFT_22758"/>
<dbReference type="Gene3D" id="3.30.740.10">
    <property type="entry name" value="Protein Inhibitor Of Neuronal Nitric Oxide Synthase"/>
    <property type="match status" value="1"/>
</dbReference>
<dbReference type="HOGENOM" id="CLU_445179_0_0_1"/>
<dbReference type="InterPro" id="IPR037177">
    <property type="entry name" value="DLC_sf"/>
</dbReference>
<dbReference type="InterPro" id="IPR001372">
    <property type="entry name" value="Dynein_light_chain_typ-1/2"/>
</dbReference>
<dbReference type="InParanoid" id="B8C2Z8"/>
<dbReference type="Proteomes" id="UP000001449">
    <property type="component" value="Chromosome 5"/>
</dbReference>
<feature type="compositionally biased region" description="Polar residues" evidence="1">
    <location>
        <begin position="10"/>
        <end position="27"/>
    </location>
</feature>
<dbReference type="GO" id="GO:0005868">
    <property type="term" value="C:cytoplasmic dynein complex"/>
    <property type="evidence" value="ECO:0000318"/>
    <property type="project" value="GO_Central"/>
</dbReference>
<feature type="region of interest" description="Disordered" evidence="1">
    <location>
        <begin position="1"/>
        <end position="27"/>
    </location>
</feature>
<dbReference type="EMBL" id="CM000642">
    <property type="protein sequence ID" value="EED92470.1"/>
    <property type="molecule type" value="Genomic_DNA"/>
</dbReference>
<gene>
    <name evidence="2" type="ORF">THAPSDRAFT_22758</name>
</gene>
<evidence type="ECO:0000256" key="1">
    <source>
        <dbReference type="SAM" id="MobiDB-lite"/>
    </source>
</evidence>
<reference evidence="2 3" key="1">
    <citation type="journal article" date="2004" name="Science">
        <title>The genome of the diatom Thalassiosira pseudonana: ecology, evolution, and metabolism.</title>
        <authorList>
            <person name="Armbrust E.V."/>
            <person name="Berges J.A."/>
            <person name="Bowler C."/>
            <person name="Green B.R."/>
            <person name="Martinez D."/>
            <person name="Putnam N.H."/>
            <person name="Zhou S."/>
            <person name="Allen A.E."/>
            <person name="Apt K.E."/>
            <person name="Bechner M."/>
            <person name="Brzezinski M.A."/>
            <person name="Chaal B.K."/>
            <person name="Chiovitti A."/>
            <person name="Davis A.K."/>
            <person name="Demarest M.S."/>
            <person name="Detter J.C."/>
            <person name="Glavina T."/>
            <person name="Goodstein D."/>
            <person name="Hadi M.Z."/>
            <person name="Hellsten U."/>
            <person name="Hildebrand M."/>
            <person name="Jenkins B.D."/>
            <person name="Jurka J."/>
            <person name="Kapitonov V.V."/>
            <person name="Kroger N."/>
            <person name="Lau W.W."/>
            <person name="Lane T.W."/>
            <person name="Larimer F.W."/>
            <person name="Lippmeier J.C."/>
            <person name="Lucas S."/>
            <person name="Medina M."/>
            <person name="Montsant A."/>
            <person name="Obornik M."/>
            <person name="Parker M.S."/>
            <person name="Palenik B."/>
            <person name="Pazour G.J."/>
            <person name="Richardson P.M."/>
            <person name="Rynearson T.A."/>
            <person name="Saito M.A."/>
            <person name="Schwartz D.C."/>
            <person name="Thamatrakoln K."/>
            <person name="Valentin K."/>
            <person name="Vardi A."/>
            <person name="Wilkerson F.P."/>
            <person name="Rokhsar D.S."/>
        </authorList>
    </citation>
    <scope>NUCLEOTIDE SEQUENCE [LARGE SCALE GENOMIC DNA]</scope>
    <source>
        <strain evidence="2 3">CCMP1335</strain>
    </source>
</reference>
<proteinExistence type="predicted"/>
<evidence type="ECO:0000313" key="2">
    <source>
        <dbReference type="EMBL" id="EED92470.1"/>
    </source>
</evidence>
<dbReference type="GeneID" id="7453184"/>
<sequence length="614" mass="66378">MGFMKKIKSTRSVSKQTSSRGLHSKSLPSISIDHSPVKVTRLSCYSLATGSFSTNGLISIVPSPMNRSPSTPHSHSTSDESIGSFSDEDSIVGAAGGKSKHSILDTAAEKIVSPIKAAVSPIKAAVVSRIPSTMFIRTADLPSMRKSVSNCQPSFSEHESEWVDHLHKPSSRPPLPSIDHDDSEEWVALDDGCGNAAPLALAAMSALVKTGLDAAMDKGMWTANGATAKILKSGVWNDTAFVSFDEQRALPAPHARGVKAESEVLVWSGTFSHKYYGCDLPAIRCEAIVNMKPSDLANLLVDSSRVKEYNKMSIGRHDILVLNQDEKCVTKVVVGQSKPPMLGKILQLKSLIHMEELPGGGPTAGYVVVSRAVAHSDESEADQDPKVIHSEMLMGVNIIRAVEGEPDRCILINLNHLRSPMIPMMMAKRLGLGAAVNFINDIRALAYAYAENDLLDFSVFQFPSPSAHFTLSTVSFLSLLPLSPCSTKTAKAQISTFITMGESSNNSVEAKVYATDLTEEMRSSAIKIAHDAFQAPVTHEKVYRQIADAIRIEFEKTWNNEAKEGEDVKSGISNVSAGWSCVVGDAFGSCVTHRQKTYIHFAVVPGVNILLWKS</sequence>
<name>B8C2Z8_THAPS</name>
<dbReference type="Pfam" id="PF01221">
    <property type="entry name" value="Dynein_light"/>
    <property type="match status" value="1"/>
</dbReference>
<dbReference type="GO" id="GO:0007017">
    <property type="term" value="P:microtubule-based process"/>
    <property type="evidence" value="ECO:0007669"/>
    <property type="project" value="InterPro"/>
</dbReference>
<dbReference type="PANTHER" id="PTHR11886:SF112">
    <property type="entry name" value="DYNEIN LIGHT CHAIN"/>
    <property type="match status" value="1"/>
</dbReference>
<feature type="region of interest" description="Disordered" evidence="1">
    <location>
        <begin position="63"/>
        <end position="89"/>
    </location>
</feature>
<dbReference type="PANTHER" id="PTHR11886">
    <property type="entry name" value="DYNEIN LIGHT CHAIN"/>
    <property type="match status" value="1"/>
</dbReference>
<dbReference type="RefSeq" id="XP_002290718.1">
    <property type="nucleotide sequence ID" value="XM_002290682.1"/>
</dbReference>
<dbReference type="STRING" id="35128.B8C2Z8"/>
<dbReference type="GO" id="GO:0045505">
    <property type="term" value="F:dynein intermediate chain binding"/>
    <property type="evidence" value="ECO:0000318"/>
    <property type="project" value="GO_Central"/>
</dbReference>
<dbReference type="SMART" id="SM01375">
    <property type="entry name" value="Dynein_light"/>
    <property type="match status" value="1"/>
</dbReference>
<evidence type="ECO:0008006" key="4">
    <source>
        <dbReference type="Google" id="ProtNLM"/>
    </source>
</evidence>
<dbReference type="eggNOG" id="ENOG502T74U">
    <property type="taxonomic scope" value="Eukaryota"/>
</dbReference>
<dbReference type="AlphaFoldDB" id="B8C2Z8"/>
<dbReference type="SUPFAM" id="SSF55961">
    <property type="entry name" value="Bet v1-like"/>
    <property type="match status" value="1"/>
</dbReference>
<dbReference type="SUPFAM" id="SSF54648">
    <property type="entry name" value="DLC"/>
    <property type="match status" value="1"/>
</dbReference>
<reference evidence="2 3" key="2">
    <citation type="journal article" date="2008" name="Nature">
        <title>The Phaeodactylum genome reveals the evolutionary history of diatom genomes.</title>
        <authorList>
            <person name="Bowler C."/>
            <person name="Allen A.E."/>
            <person name="Badger J.H."/>
            <person name="Grimwood J."/>
            <person name="Jabbari K."/>
            <person name="Kuo A."/>
            <person name="Maheswari U."/>
            <person name="Martens C."/>
            <person name="Maumus F."/>
            <person name="Otillar R.P."/>
            <person name="Rayko E."/>
            <person name="Salamov A."/>
            <person name="Vandepoele K."/>
            <person name="Beszteri B."/>
            <person name="Gruber A."/>
            <person name="Heijde M."/>
            <person name="Katinka M."/>
            <person name="Mock T."/>
            <person name="Valentin K."/>
            <person name="Verret F."/>
            <person name="Berges J.A."/>
            <person name="Brownlee C."/>
            <person name="Cadoret J.P."/>
            <person name="Chiovitti A."/>
            <person name="Choi C.J."/>
            <person name="Coesel S."/>
            <person name="De Martino A."/>
            <person name="Detter J.C."/>
            <person name="Durkin C."/>
            <person name="Falciatore A."/>
            <person name="Fournet J."/>
            <person name="Haruta M."/>
            <person name="Huysman M.J."/>
            <person name="Jenkins B.D."/>
            <person name="Jiroutova K."/>
            <person name="Jorgensen R.E."/>
            <person name="Joubert Y."/>
            <person name="Kaplan A."/>
            <person name="Kroger N."/>
            <person name="Kroth P.G."/>
            <person name="La Roche J."/>
            <person name="Lindquist E."/>
            <person name="Lommer M."/>
            <person name="Martin-Jezequel V."/>
            <person name="Lopez P.J."/>
            <person name="Lucas S."/>
            <person name="Mangogna M."/>
            <person name="McGinnis K."/>
            <person name="Medlin L.K."/>
            <person name="Montsant A."/>
            <person name="Oudot-Le Secq M.P."/>
            <person name="Napoli C."/>
            <person name="Obornik M."/>
            <person name="Parker M.S."/>
            <person name="Petit J.L."/>
            <person name="Porcel B.M."/>
            <person name="Poulsen N."/>
            <person name="Robison M."/>
            <person name="Rychlewski L."/>
            <person name="Rynearson T.A."/>
            <person name="Schmutz J."/>
            <person name="Shapiro H."/>
            <person name="Siaut M."/>
            <person name="Stanley M."/>
            <person name="Sussman M.R."/>
            <person name="Taylor A.R."/>
            <person name="Vardi A."/>
            <person name="von Dassow P."/>
            <person name="Vyverman W."/>
            <person name="Willis A."/>
            <person name="Wyrwicz L.S."/>
            <person name="Rokhsar D.S."/>
            <person name="Weissenbach J."/>
            <person name="Armbrust E.V."/>
            <person name="Green B.R."/>
            <person name="Van de Peer Y."/>
            <person name="Grigoriev I.V."/>
        </authorList>
    </citation>
    <scope>NUCLEOTIDE SEQUENCE [LARGE SCALE GENOMIC DNA]</scope>
    <source>
        <strain evidence="2 3">CCMP1335</strain>
    </source>
</reference>
<evidence type="ECO:0000313" key="3">
    <source>
        <dbReference type="Proteomes" id="UP000001449"/>
    </source>
</evidence>
<protein>
    <recommendedName>
        <fullName evidence="4">START domain-containing protein</fullName>
    </recommendedName>
</protein>